<dbReference type="PANTHER" id="PTHR37680">
    <property type="entry name" value="C130050O18RIK PROTEIN"/>
    <property type="match status" value="1"/>
</dbReference>
<keyword evidence="1" id="KW-1133">Transmembrane helix</keyword>
<dbReference type="Proteomes" id="UP000515150">
    <property type="component" value="Chromosome 19"/>
</dbReference>
<dbReference type="RefSeq" id="XP_028989932.1">
    <property type="nucleotide sequence ID" value="XM_029134099.3"/>
</dbReference>
<feature type="transmembrane region" description="Helical" evidence="1">
    <location>
        <begin position="80"/>
        <end position="104"/>
    </location>
</feature>
<protein>
    <submittedName>
        <fullName evidence="3">Uncharacterized protein LOC114845724 isoform X2</fullName>
    </submittedName>
</protein>
<evidence type="ECO:0000256" key="1">
    <source>
        <dbReference type="SAM" id="Phobius"/>
    </source>
</evidence>
<feature type="transmembrane region" description="Helical" evidence="1">
    <location>
        <begin position="159"/>
        <end position="178"/>
    </location>
</feature>
<sequence length="356" mass="39046">MSNHSTAAPALNTSTILIVDAATVNASTSGAAPTLPPEIAANDITSRANYFYSFLASLGFVAGCFLLYSFIQTYRAQRRLAWLECLLWVFCSFQLLLLLLSLHIVAYRPSYMETTGLGCAVLSFFINMASLCGLLVLVLMAYVLTFDPPSHALLRKPRVCGPLVVLSSFLTCLLLAGLRGTGRGAQHDHICIMDPVRVSYAATKMCLVFLAPYSLQTGLLIVGCARQWKSKGRFLSGSEEGPMFLTVTGAMFCCLLFYNVVLLRGVQGQTTGERSPMERALHTVAELVLFSGSSVSLLLVLAIRRPCRDSLVQVFRQLRDCCQRPGRPQQNRNIIAPHIEIVDTLQDIEKDSSDGY</sequence>
<dbReference type="PANTHER" id="PTHR37680:SF1">
    <property type="entry name" value="C130050O18RIK PROTEIN"/>
    <property type="match status" value="1"/>
</dbReference>
<evidence type="ECO:0000313" key="2">
    <source>
        <dbReference type="Proteomes" id="UP000515150"/>
    </source>
</evidence>
<dbReference type="SUPFAM" id="SSF81321">
    <property type="entry name" value="Family A G protein-coupled receptor-like"/>
    <property type="match status" value="1"/>
</dbReference>
<gene>
    <name evidence="3" type="primary">LOC114845724</name>
</gene>
<dbReference type="Gene3D" id="1.20.1070.10">
    <property type="entry name" value="Rhodopsin 7-helix transmembrane proteins"/>
    <property type="match status" value="1"/>
</dbReference>
<keyword evidence="1" id="KW-0812">Transmembrane</keyword>
<feature type="transmembrane region" description="Helical" evidence="1">
    <location>
        <begin position="50"/>
        <end position="68"/>
    </location>
</feature>
<reference evidence="3" key="1">
    <citation type="submission" date="2025-08" db="UniProtKB">
        <authorList>
            <consortium name="RefSeq"/>
        </authorList>
    </citation>
    <scope>IDENTIFICATION</scope>
</reference>
<feature type="transmembrane region" description="Helical" evidence="1">
    <location>
        <begin position="281"/>
        <end position="303"/>
    </location>
</feature>
<name>A0A6P7L5V7_BETSP</name>
<feature type="transmembrane region" description="Helical" evidence="1">
    <location>
        <begin position="124"/>
        <end position="147"/>
    </location>
</feature>
<keyword evidence="2" id="KW-1185">Reference proteome</keyword>
<feature type="transmembrane region" description="Helical" evidence="1">
    <location>
        <begin position="243"/>
        <end position="261"/>
    </location>
</feature>
<proteinExistence type="predicted"/>
<keyword evidence="1" id="KW-0472">Membrane</keyword>
<dbReference type="AlphaFoldDB" id="A0A6P7L5V7"/>
<evidence type="ECO:0000313" key="3">
    <source>
        <dbReference type="RefSeq" id="XP_028989932.1"/>
    </source>
</evidence>
<feature type="transmembrane region" description="Helical" evidence="1">
    <location>
        <begin position="198"/>
        <end position="222"/>
    </location>
</feature>
<organism evidence="2 3">
    <name type="scientific">Betta splendens</name>
    <name type="common">Siamese fighting fish</name>
    <dbReference type="NCBI Taxonomy" id="158456"/>
    <lineage>
        <taxon>Eukaryota</taxon>
        <taxon>Metazoa</taxon>
        <taxon>Chordata</taxon>
        <taxon>Craniata</taxon>
        <taxon>Vertebrata</taxon>
        <taxon>Euteleostomi</taxon>
        <taxon>Actinopterygii</taxon>
        <taxon>Neopterygii</taxon>
        <taxon>Teleostei</taxon>
        <taxon>Neoteleostei</taxon>
        <taxon>Acanthomorphata</taxon>
        <taxon>Anabantaria</taxon>
        <taxon>Anabantiformes</taxon>
        <taxon>Anabantoidei</taxon>
        <taxon>Osphronemidae</taxon>
        <taxon>Betta</taxon>
    </lineage>
</organism>
<accession>A0A6P7L5V7</accession>
<dbReference type="GeneID" id="114845724"/>